<keyword evidence="2" id="KW-1185">Reference proteome</keyword>
<protein>
    <submittedName>
        <fullName evidence="1">Uncharacterized protein</fullName>
    </submittedName>
</protein>
<dbReference type="Proteomes" id="UP000308197">
    <property type="component" value="Unassembled WGS sequence"/>
</dbReference>
<dbReference type="InParanoid" id="A0A5C3P5S6"/>
<evidence type="ECO:0000313" key="2">
    <source>
        <dbReference type="Proteomes" id="UP000308197"/>
    </source>
</evidence>
<organism evidence="1 2">
    <name type="scientific">Polyporus arcularius HHB13444</name>
    <dbReference type="NCBI Taxonomy" id="1314778"/>
    <lineage>
        <taxon>Eukaryota</taxon>
        <taxon>Fungi</taxon>
        <taxon>Dikarya</taxon>
        <taxon>Basidiomycota</taxon>
        <taxon>Agaricomycotina</taxon>
        <taxon>Agaricomycetes</taxon>
        <taxon>Polyporales</taxon>
        <taxon>Polyporaceae</taxon>
        <taxon>Polyporus</taxon>
    </lineage>
</organism>
<gene>
    <name evidence="1" type="ORF">K466DRAFT_233468</name>
</gene>
<dbReference type="EMBL" id="ML211333">
    <property type="protein sequence ID" value="TFK84217.1"/>
    <property type="molecule type" value="Genomic_DNA"/>
</dbReference>
<sequence length="238" mass="26237">MGGTLWLTTIGPDRHTEFDRTEEVQIDDTETSWSYSYSGIGHVKGIVIRAAIEYLESVQKQANRDKHANVEGARQRLLDAGITAAKASPNDEAALPDAAIALAAAISFLRGWVRTPRAHGRLDNIDALFAMLDRGGKPGVADLDVALDLNYHLSEVSKYYSCPPVLARVGMRGLFELAKLPDNDQTIFHDEAQRMADVLERVMALLPTEDPVGDNWQEFCTDMKSLLRLCGEDQIIVG</sequence>
<evidence type="ECO:0000313" key="1">
    <source>
        <dbReference type="EMBL" id="TFK84217.1"/>
    </source>
</evidence>
<dbReference type="AlphaFoldDB" id="A0A5C3P5S6"/>
<accession>A0A5C3P5S6</accession>
<reference evidence="1 2" key="1">
    <citation type="journal article" date="2019" name="Nat. Ecol. Evol.">
        <title>Megaphylogeny resolves global patterns of mushroom evolution.</title>
        <authorList>
            <person name="Varga T."/>
            <person name="Krizsan K."/>
            <person name="Foldi C."/>
            <person name="Dima B."/>
            <person name="Sanchez-Garcia M."/>
            <person name="Sanchez-Ramirez S."/>
            <person name="Szollosi G.J."/>
            <person name="Szarkandi J.G."/>
            <person name="Papp V."/>
            <person name="Albert L."/>
            <person name="Andreopoulos W."/>
            <person name="Angelini C."/>
            <person name="Antonin V."/>
            <person name="Barry K.W."/>
            <person name="Bougher N.L."/>
            <person name="Buchanan P."/>
            <person name="Buyck B."/>
            <person name="Bense V."/>
            <person name="Catcheside P."/>
            <person name="Chovatia M."/>
            <person name="Cooper J."/>
            <person name="Damon W."/>
            <person name="Desjardin D."/>
            <person name="Finy P."/>
            <person name="Geml J."/>
            <person name="Haridas S."/>
            <person name="Hughes K."/>
            <person name="Justo A."/>
            <person name="Karasinski D."/>
            <person name="Kautmanova I."/>
            <person name="Kiss B."/>
            <person name="Kocsube S."/>
            <person name="Kotiranta H."/>
            <person name="LaButti K.M."/>
            <person name="Lechner B.E."/>
            <person name="Liimatainen K."/>
            <person name="Lipzen A."/>
            <person name="Lukacs Z."/>
            <person name="Mihaltcheva S."/>
            <person name="Morgado L.N."/>
            <person name="Niskanen T."/>
            <person name="Noordeloos M.E."/>
            <person name="Ohm R.A."/>
            <person name="Ortiz-Santana B."/>
            <person name="Ovrebo C."/>
            <person name="Racz N."/>
            <person name="Riley R."/>
            <person name="Savchenko A."/>
            <person name="Shiryaev A."/>
            <person name="Soop K."/>
            <person name="Spirin V."/>
            <person name="Szebenyi C."/>
            <person name="Tomsovsky M."/>
            <person name="Tulloss R.E."/>
            <person name="Uehling J."/>
            <person name="Grigoriev I.V."/>
            <person name="Vagvolgyi C."/>
            <person name="Papp T."/>
            <person name="Martin F.M."/>
            <person name="Miettinen O."/>
            <person name="Hibbett D.S."/>
            <person name="Nagy L.G."/>
        </authorList>
    </citation>
    <scope>NUCLEOTIDE SEQUENCE [LARGE SCALE GENOMIC DNA]</scope>
    <source>
        <strain evidence="1 2">HHB13444</strain>
    </source>
</reference>
<name>A0A5C3P5S6_9APHY</name>
<proteinExistence type="predicted"/>